<dbReference type="EMBL" id="VJMJ01000059">
    <property type="protein sequence ID" value="KAF0739848.1"/>
    <property type="molecule type" value="Genomic_DNA"/>
</dbReference>
<keyword evidence="4" id="KW-0804">Transcription</keyword>
<evidence type="ECO:0000256" key="6">
    <source>
        <dbReference type="SAM" id="Coils"/>
    </source>
</evidence>
<evidence type="ECO:0000256" key="4">
    <source>
        <dbReference type="ARBA" id="ARBA00023163"/>
    </source>
</evidence>
<dbReference type="VEuPathDB" id="FungiDB:AeMF1_011393"/>
<dbReference type="GO" id="GO:0005654">
    <property type="term" value="C:nucleoplasm"/>
    <property type="evidence" value="ECO:0007669"/>
    <property type="project" value="UniProtKB-ARBA"/>
</dbReference>
<dbReference type="AlphaFoldDB" id="A0A6G0XI74"/>
<organism evidence="8 9">
    <name type="scientific">Aphanomyces euteiches</name>
    <dbReference type="NCBI Taxonomy" id="100861"/>
    <lineage>
        <taxon>Eukaryota</taxon>
        <taxon>Sar</taxon>
        <taxon>Stramenopiles</taxon>
        <taxon>Oomycota</taxon>
        <taxon>Saprolegniomycetes</taxon>
        <taxon>Saprolegniales</taxon>
        <taxon>Verrucalvaceae</taxon>
        <taxon>Aphanomyces</taxon>
    </lineage>
</organism>
<keyword evidence="6" id="KW-0175">Coiled coil</keyword>
<proteinExistence type="predicted"/>
<dbReference type="Pfam" id="PF08598">
    <property type="entry name" value="Sds3"/>
    <property type="match status" value="1"/>
</dbReference>
<sequence length="190" mass="21058">MESSTLRAALESSKDVEDERFLYEKHALISQREVQIARAKARAEHYVKSVEAAYERTIAEAAQQYEKQCEQLKQAMGEEILNELKILRETRDGVTLLRKGLARSARTSRSNETTSSDPNAPNNSTSSNLDKQTLDEGTGKSSDGPIKYKTARLRYGELDAIVGPLSSSDSLHDIQLIQSSIRGDTSPPSE</sequence>
<dbReference type="OrthoDB" id="66168at2759"/>
<accession>A0A6G0XI74</accession>
<keyword evidence="2" id="KW-0678">Repressor</keyword>
<feature type="coiled-coil region" evidence="6">
    <location>
        <begin position="55"/>
        <end position="82"/>
    </location>
</feature>
<evidence type="ECO:0000256" key="3">
    <source>
        <dbReference type="ARBA" id="ARBA00023015"/>
    </source>
</evidence>
<name>A0A6G0XI74_9STRA</name>
<dbReference type="Proteomes" id="UP000481153">
    <property type="component" value="Unassembled WGS sequence"/>
</dbReference>
<reference evidence="8 9" key="1">
    <citation type="submission" date="2019-07" db="EMBL/GenBank/DDBJ databases">
        <title>Genomics analysis of Aphanomyces spp. identifies a new class of oomycete effector associated with host adaptation.</title>
        <authorList>
            <person name="Gaulin E."/>
        </authorList>
    </citation>
    <scope>NUCLEOTIDE SEQUENCE [LARGE SCALE GENOMIC DNA]</scope>
    <source>
        <strain evidence="8 9">ATCC 201684</strain>
    </source>
</reference>
<keyword evidence="5" id="KW-0539">Nucleus</keyword>
<keyword evidence="3" id="KW-0805">Transcription regulation</keyword>
<keyword evidence="9" id="KW-1185">Reference proteome</keyword>
<evidence type="ECO:0000256" key="1">
    <source>
        <dbReference type="ARBA" id="ARBA00004123"/>
    </source>
</evidence>
<comment type="subcellular location">
    <subcellularLocation>
        <location evidence="1">Nucleus</location>
    </subcellularLocation>
</comment>
<evidence type="ECO:0000313" key="9">
    <source>
        <dbReference type="Proteomes" id="UP000481153"/>
    </source>
</evidence>
<gene>
    <name evidence="8" type="ORF">Ae201684_004594</name>
</gene>
<feature type="region of interest" description="Disordered" evidence="7">
    <location>
        <begin position="99"/>
        <end position="147"/>
    </location>
</feature>
<dbReference type="InterPro" id="IPR013907">
    <property type="entry name" value="Sds3"/>
</dbReference>
<evidence type="ECO:0000313" key="8">
    <source>
        <dbReference type="EMBL" id="KAF0739848.1"/>
    </source>
</evidence>
<evidence type="ECO:0000256" key="5">
    <source>
        <dbReference type="ARBA" id="ARBA00023242"/>
    </source>
</evidence>
<dbReference type="GO" id="GO:0010468">
    <property type="term" value="P:regulation of gene expression"/>
    <property type="evidence" value="ECO:0007669"/>
    <property type="project" value="UniProtKB-ARBA"/>
</dbReference>
<evidence type="ECO:0000256" key="7">
    <source>
        <dbReference type="SAM" id="MobiDB-lite"/>
    </source>
</evidence>
<feature type="compositionally biased region" description="Polar residues" evidence="7">
    <location>
        <begin position="105"/>
        <end position="131"/>
    </location>
</feature>
<comment type="caution">
    <text evidence="8">The sequence shown here is derived from an EMBL/GenBank/DDBJ whole genome shotgun (WGS) entry which is preliminary data.</text>
</comment>
<protein>
    <submittedName>
        <fullName evidence="8">Uncharacterized protein</fullName>
    </submittedName>
</protein>
<evidence type="ECO:0000256" key="2">
    <source>
        <dbReference type="ARBA" id="ARBA00022491"/>
    </source>
</evidence>